<evidence type="ECO:0000259" key="20">
    <source>
        <dbReference type="PROSITE" id="PS50893"/>
    </source>
</evidence>
<dbReference type="NCBIfam" id="TIGR02142">
    <property type="entry name" value="modC_ABC"/>
    <property type="match status" value="1"/>
</dbReference>
<dbReference type="InterPro" id="IPR025943">
    <property type="entry name" value="Sigma_54_int_dom_ATP-bd_2"/>
</dbReference>
<dbReference type="InterPro" id="IPR013249">
    <property type="entry name" value="RNA_pol_sigma70_r4_t2"/>
</dbReference>
<dbReference type="CDD" id="cd06261">
    <property type="entry name" value="TM_PBP2"/>
    <property type="match status" value="1"/>
</dbReference>
<feature type="transmembrane region" description="Helical" evidence="16">
    <location>
        <begin position="223"/>
        <end position="243"/>
    </location>
</feature>
<gene>
    <name evidence="23" type="ORF">SCF082_LOCUS1604</name>
</gene>
<dbReference type="InterPro" id="IPR058031">
    <property type="entry name" value="AAA_lid_NorR"/>
</dbReference>
<dbReference type="CDD" id="cd00009">
    <property type="entry name" value="AAA"/>
    <property type="match status" value="1"/>
</dbReference>
<accession>A0ABP0HFF8</accession>
<dbReference type="InterPro" id="IPR004675">
    <property type="entry name" value="AhpD_core"/>
</dbReference>
<dbReference type="SUPFAM" id="SSF69118">
    <property type="entry name" value="AhpD-like"/>
    <property type="match status" value="1"/>
</dbReference>
<dbReference type="PROSITE" id="PS00675">
    <property type="entry name" value="SIGMA54_INTERACT_1"/>
    <property type="match status" value="1"/>
</dbReference>
<evidence type="ECO:0000256" key="8">
    <source>
        <dbReference type="ARBA" id="ARBA00022840"/>
    </source>
</evidence>
<keyword evidence="24" id="KW-1185">Reference proteome</keyword>
<dbReference type="InterPro" id="IPR025662">
    <property type="entry name" value="Sigma_54_int_dom_ATP-bd_1"/>
</dbReference>
<dbReference type="InterPro" id="IPR009057">
    <property type="entry name" value="Homeodomain-like_sf"/>
</dbReference>
<keyword evidence="6 16" id="KW-0812">Transmembrane</keyword>
<dbReference type="InterPro" id="IPR004358">
    <property type="entry name" value="Sig_transdc_His_kin-like_C"/>
</dbReference>
<dbReference type="SUPFAM" id="SSF53850">
    <property type="entry name" value="Periplasmic binding protein-like II"/>
    <property type="match status" value="1"/>
</dbReference>
<dbReference type="InterPro" id="IPR011867">
    <property type="entry name" value="ModB_ABC"/>
</dbReference>
<dbReference type="Pfam" id="PF02518">
    <property type="entry name" value="HATPase_c"/>
    <property type="match status" value="1"/>
</dbReference>
<feature type="domain" description="ABC transmembrane type-1" evidence="21">
    <location>
        <begin position="217"/>
        <end position="426"/>
    </location>
</feature>
<evidence type="ECO:0000259" key="18">
    <source>
        <dbReference type="PROSITE" id="PS50109"/>
    </source>
</evidence>
<keyword evidence="9 16" id="KW-1133">Transmembrane helix</keyword>
<dbReference type="Gene3D" id="2.40.50.100">
    <property type="match status" value="1"/>
</dbReference>
<dbReference type="NCBIfam" id="TIGR00778">
    <property type="entry name" value="ahpD_dom"/>
    <property type="match status" value="1"/>
</dbReference>
<dbReference type="PROSITE" id="PS00676">
    <property type="entry name" value="SIGMA54_INTERACT_2"/>
    <property type="match status" value="1"/>
</dbReference>
<dbReference type="PROSITE" id="PS00211">
    <property type="entry name" value="ABC_TRANSPORTER_1"/>
    <property type="match status" value="1"/>
</dbReference>
<dbReference type="Pfam" id="PF13531">
    <property type="entry name" value="SBP_bac_11"/>
    <property type="match status" value="1"/>
</dbReference>
<feature type="domain" description="Histidine kinase" evidence="18">
    <location>
        <begin position="1116"/>
        <end position="1329"/>
    </location>
</feature>
<evidence type="ECO:0000256" key="7">
    <source>
        <dbReference type="ARBA" id="ARBA00022741"/>
    </source>
</evidence>
<dbReference type="InterPro" id="IPR011868">
    <property type="entry name" value="ModC_ABC_ATP-bd"/>
</dbReference>
<feature type="transmembrane region" description="Helical" evidence="16">
    <location>
        <begin position="403"/>
        <end position="426"/>
    </location>
</feature>
<keyword evidence="2" id="KW-0813">Transport</keyword>
<dbReference type="PROSITE" id="PS50045">
    <property type="entry name" value="SIGMA54_INTERACT_4"/>
    <property type="match status" value="1"/>
</dbReference>
<dbReference type="InterPro" id="IPR002078">
    <property type="entry name" value="Sigma_54_int"/>
</dbReference>
<evidence type="ECO:0000259" key="17">
    <source>
        <dbReference type="PROSITE" id="PS50045"/>
    </source>
</evidence>
<dbReference type="InterPro" id="IPR003661">
    <property type="entry name" value="HisK_dim/P_dom"/>
</dbReference>
<dbReference type="SUPFAM" id="SSF54427">
    <property type="entry name" value="NTF2-like"/>
    <property type="match status" value="1"/>
</dbReference>
<dbReference type="PRINTS" id="PR00344">
    <property type="entry name" value="BCTRLSENSOR"/>
</dbReference>
<dbReference type="Gene3D" id="3.40.50.300">
    <property type="entry name" value="P-loop containing nucleotide triphosphate hydrolases"/>
    <property type="match status" value="2"/>
</dbReference>
<dbReference type="NCBIfam" id="NF006939">
    <property type="entry name" value="PRK09421.1"/>
    <property type="match status" value="1"/>
</dbReference>
<dbReference type="PROSITE" id="PS51866">
    <property type="entry name" value="MOP"/>
    <property type="match status" value="1"/>
</dbReference>
<name>A0ABP0HFF8_9DINO</name>
<evidence type="ECO:0000256" key="9">
    <source>
        <dbReference type="ARBA" id="ARBA00022989"/>
    </source>
</evidence>
<dbReference type="Proteomes" id="UP001642464">
    <property type="component" value="Unassembled WGS sequence"/>
</dbReference>
<dbReference type="Pfam" id="PF25601">
    <property type="entry name" value="AAA_lid_14"/>
    <property type="match status" value="1"/>
</dbReference>
<dbReference type="Pfam" id="PF00005">
    <property type="entry name" value="ABC_tran"/>
    <property type="match status" value="1"/>
</dbReference>
<dbReference type="EMBL" id="CAXAMM010000792">
    <property type="protein sequence ID" value="CAK8988960.1"/>
    <property type="molecule type" value="Genomic_DNA"/>
</dbReference>
<keyword evidence="4" id="KW-1003">Cell membrane</keyword>
<dbReference type="Pfam" id="PF00528">
    <property type="entry name" value="BPD_transp_1"/>
    <property type="match status" value="1"/>
</dbReference>
<keyword evidence="3" id="KW-0500">Molybdenum</keyword>
<feature type="transmembrane region" description="Helical" evidence="16">
    <location>
        <begin position="757"/>
        <end position="779"/>
    </location>
</feature>
<dbReference type="InterPro" id="IPR001789">
    <property type="entry name" value="Sig_transdc_resp-reg_receiver"/>
</dbReference>
<feature type="domain" description="Response regulatory" evidence="19">
    <location>
        <begin position="1307"/>
        <end position="1424"/>
    </location>
</feature>
<keyword evidence="5 14" id="KW-0597">Phosphoprotein</keyword>
<evidence type="ECO:0000256" key="14">
    <source>
        <dbReference type="PROSITE-ProRule" id="PRU00169"/>
    </source>
</evidence>
<dbReference type="SUPFAM" id="SSF52540">
    <property type="entry name" value="P-loop containing nucleoside triphosphate hydrolases"/>
    <property type="match status" value="2"/>
</dbReference>
<sequence>MERIGAAFEEETGTPVVFSFAGTGTLARQVEAGAPADLFVSADADWMDYAVEEDAVLPESVRLIASNALVLIGPADGSPLELKAAEIAALLDGERLAIADPETVPAGRYGRASLEKLGLWQEVSGQLAPMENVRVALASVARGDTPLGLVYRTDAAIEPGVAVLAELPQDSHPEIEYLAALTGTPPTQQAQTFLAYLTGPQAQEILQSLGFVTDKALLLTLRVAAAALAVSLPLAILVAYVLARYRFPGHGVVNALVHLPLVLPPVVTGYVLLLTFGRKGPVGAFLDDVFGISFAFNWTGAALAAGVMAFPLIVRPIRLSFEAVDPKLEEAAKSLGAHRLVSFLTVTLPLALPGILGGAILGFAKAMGEFGATITFVSNIPGETRTLALALYTATQTPSGDLAAFRLTLIAAFVAFAALIASELLARRLKIRPASGRISLGGTVLFDSAKGTNLPVQQRRIGHVFQDARLFPHLSVKSNLTYARWAGRRSGDRNFTEVVELLGLDTLLQRKPATLSGGEKQRVAIGRALLSDPRLLIMDEPLASLDQARRNDILPYLDRLCVDAGIPILYVSHSIEEVARLSNTLVILSDGRTPAFGPVAEMLTRTDLGRATGRHEAGALVHGKVTEVDENWGLTFVDIGGAVLQIPDLAARRGDTVRLRIRARDVALASEPPKGLSIRNAFPAQITSISEETGPYAEILCALEEQTIRARITRASVADLELAVGKEVTVLVKSNLVVYTDAMIRRPKRLTWRRMKFGIGAGLVLATLLIVWLTGLASLRITLAESETRANANLAVQTAVLERLLDKFRLLSPLLARSPDIASFYFKERADAEPGIAAIAAGMSGAEEIWLMDATGKVVVSSQDSVPANAIGGSGRIPHAFTQASQGQLGRELIPGTPDTPSNYVFASPLRTEETFLGVLAVRVSLDDVEQAWALSKDPILALDGNDRVVVSNVPDFRGMRAGELDPGWNVVDLSLTGRMQLLLPSAGAGNAHMQLTSDLPVLGWQVRTLVDIGDARRQSGWAMLVALLVCVIAAGGIWFLIARREEFMREERRNRAAALRLERRVQSRTAELRRANAHLEREVGERQQAEENLRQTQAELVQAAKLATLGRMSAALSHEYNQPLAAIRSDAEIAEMLIDRGRADEAKGNLTRIGGMVKRMAEIAKTLKGFTRKSGTDIKPVSLRQVIDEAMLLLQPQIKQSGFVLSVDLPDEDIIVAGGRIRLEQVVINLLSNALDAVQASPAPLISLSLKREGDEAVLEVADNGTGIDEEALPQIFDPFFTTKDVGAGLGLGLSIAYKIVHDFSGSLKAANRDGGGAVFTMRLPAADETVLDVFATERPEAALERISRDFYGVLVTDIRMPGTDGFQVMRRAFEIDPALPVVLITGHGDVPLAVEAMRAGAYDFLEKPFSVTHLASVVERALDKRRLVLENRKLREELADRTGLESRLVGRTASMDLLRKNVTALAATDADVLILGETGSGKEVVARALHDEGPRKDKPFVALNCGALPAEIIESELFGHEKGAFTGASGQRIGKLEHAHGGSVFLDEIESMPLELQVKLLRVIETRTIERLGSNKAIDLDVRFIAATKEDLEAAGKEGRFRLDLFYRLNVVHVAIPPLRDRLEDIPLLFRHLAVEARARYRREIPDISEAYLAGLVARDWPGNVRELRNVADRFVLGLEQQPEPAADSGSSLFDQVAGFERALIAAELKRNAGAIKPTYENLGLSRKALYEKMRKYGLGKDEAEEFVPTVLQRFAAASGEIGKTELDPQLHHLLDLRASQINQCAYCVKMHTKEALDDGESQERLQRLTVWRHVDDFTDAEKAALAWAEALTSLDVKTDYADLRNDLQAHYSDAEISAMTSAVAMINLWNRIQDTFVKWQGVEKSSVVSTDALLTTICTNRCLDYLKTAHRKRVDYVGPWIPEPLQTDAGSDPESDLERAQSLTTAFLLLLERLTPKERAAYLLREVFGKPYAEVAETLQMSEAACRQLVSRAARLVQSQASRSVPTAEQQSSFLKAFMSALETGSTEQLAGLLAESVQLRTDGGGKATAIGRILEGPEAVSKYIAKILGRLWTDGQTVEIEINGMRGLVEYEGSKIVTAMTLGFSEAGLVNQVFMIRNPEKLARLEVLMHHDVQSGALWQ</sequence>
<dbReference type="Pfam" id="PF00158">
    <property type="entry name" value="Sigma54_activat"/>
    <property type="match status" value="1"/>
</dbReference>
<dbReference type="InterPro" id="IPR005116">
    <property type="entry name" value="Transp-assoc_OB_typ1"/>
</dbReference>
<dbReference type="InterPro" id="IPR003779">
    <property type="entry name" value="CMD-like"/>
</dbReference>
<dbReference type="InterPro" id="IPR036097">
    <property type="entry name" value="HisK_dim/P_sf"/>
</dbReference>
<comment type="caution">
    <text evidence="23">The sequence shown here is derived from an EMBL/GenBank/DDBJ whole genome shotgun (WGS) entry which is preliminary data.</text>
</comment>
<dbReference type="Pfam" id="PF08281">
    <property type="entry name" value="Sigma70_r4_2"/>
    <property type="match status" value="1"/>
</dbReference>
<dbReference type="Gene3D" id="1.10.287.130">
    <property type="match status" value="1"/>
</dbReference>
<dbReference type="InterPro" id="IPR005467">
    <property type="entry name" value="His_kinase_dom"/>
</dbReference>
<feature type="domain" description="ABC transporter" evidence="20">
    <location>
        <begin position="341"/>
        <end position="615"/>
    </location>
</feature>
<keyword evidence="4" id="KW-0997">Cell inner membrane</keyword>
<dbReference type="SUPFAM" id="SSF47384">
    <property type="entry name" value="Homodimeric domain of signal transducing histidine kinase"/>
    <property type="match status" value="1"/>
</dbReference>
<dbReference type="InterPro" id="IPR013324">
    <property type="entry name" value="RNA_pol_sigma_r3/r4-like"/>
</dbReference>
<evidence type="ECO:0000256" key="16">
    <source>
        <dbReference type="SAM" id="Phobius"/>
    </source>
</evidence>
<dbReference type="Gene3D" id="3.30.565.10">
    <property type="entry name" value="Histidine kinase-like ATPase, C-terminal domain"/>
    <property type="match status" value="1"/>
</dbReference>
<dbReference type="Gene3D" id="1.10.10.60">
    <property type="entry name" value="Homeodomain-like"/>
    <property type="match status" value="1"/>
</dbReference>
<dbReference type="SUPFAM" id="SSF52172">
    <property type="entry name" value="CheY-like"/>
    <property type="match status" value="1"/>
</dbReference>
<dbReference type="InterPro" id="IPR017871">
    <property type="entry name" value="ABC_transporter-like_CS"/>
</dbReference>
<evidence type="ECO:0000313" key="24">
    <source>
        <dbReference type="Proteomes" id="UP001642464"/>
    </source>
</evidence>
<dbReference type="InterPro" id="IPR027417">
    <property type="entry name" value="P-loop_NTPase"/>
</dbReference>
<dbReference type="PANTHER" id="PTHR32071">
    <property type="entry name" value="TRANSCRIPTIONAL REGULATORY PROTEIN"/>
    <property type="match status" value="1"/>
</dbReference>
<keyword evidence="12 16" id="KW-0472">Membrane</keyword>
<evidence type="ECO:0000256" key="12">
    <source>
        <dbReference type="ARBA" id="ARBA00023136"/>
    </source>
</evidence>
<dbReference type="InterPro" id="IPR003594">
    <property type="entry name" value="HATPase_dom"/>
</dbReference>
<dbReference type="PROSITE" id="PS50893">
    <property type="entry name" value="ABC_TRANSPORTER_2"/>
    <property type="match status" value="1"/>
</dbReference>
<dbReference type="Gene3D" id="1.10.10.10">
    <property type="entry name" value="Winged helix-like DNA-binding domain superfamily/Winged helix DNA-binding domain"/>
    <property type="match status" value="1"/>
</dbReference>
<dbReference type="InterPro" id="IPR008995">
    <property type="entry name" value="Mo/tungstate-bd_C_term_dom"/>
</dbReference>
<keyword evidence="15" id="KW-0175">Coiled coil</keyword>
<evidence type="ECO:0000256" key="13">
    <source>
        <dbReference type="ARBA" id="ARBA00023163"/>
    </source>
</evidence>
<dbReference type="InterPro" id="IPR025944">
    <property type="entry name" value="Sigma_54_int_dom_CS"/>
</dbReference>
<keyword evidence="11" id="KW-0238">DNA-binding</keyword>
<feature type="coiled-coil region" evidence="15">
    <location>
        <begin position="1063"/>
        <end position="1107"/>
    </location>
</feature>
<dbReference type="PANTHER" id="PTHR32071:SF57">
    <property type="entry name" value="C4-DICARBOXYLATE TRANSPORT TRANSCRIPTIONAL REGULATORY PROTEIN DCTD"/>
    <property type="match status" value="1"/>
</dbReference>
<dbReference type="Pfam" id="PF00072">
    <property type="entry name" value="Response_reg"/>
    <property type="match status" value="1"/>
</dbReference>
<dbReference type="Gene3D" id="3.30.450.20">
    <property type="entry name" value="PAS domain"/>
    <property type="match status" value="1"/>
</dbReference>
<dbReference type="InterPro" id="IPR036388">
    <property type="entry name" value="WH-like_DNA-bd_sf"/>
</dbReference>
<evidence type="ECO:0000256" key="6">
    <source>
        <dbReference type="ARBA" id="ARBA00022692"/>
    </source>
</evidence>
<dbReference type="SMART" id="SM00382">
    <property type="entry name" value="AAA"/>
    <property type="match status" value="1"/>
</dbReference>
<dbReference type="SUPFAM" id="SSF55874">
    <property type="entry name" value="ATPase domain of HSP90 chaperone/DNA topoisomerase II/histidine kinase"/>
    <property type="match status" value="1"/>
</dbReference>
<keyword evidence="7" id="KW-0547">Nucleotide-binding</keyword>
<evidence type="ECO:0000256" key="4">
    <source>
        <dbReference type="ARBA" id="ARBA00022519"/>
    </source>
</evidence>
<dbReference type="PROSITE" id="PS50110">
    <property type="entry name" value="RESPONSE_REGULATORY"/>
    <property type="match status" value="1"/>
</dbReference>
<evidence type="ECO:0000259" key="21">
    <source>
        <dbReference type="PROSITE" id="PS50928"/>
    </source>
</evidence>
<evidence type="ECO:0000259" key="22">
    <source>
        <dbReference type="PROSITE" id="PS51866"/>
    </source>
</evidence>
<dbReference type="InterPro" id="IPR029032">
    <property type="entry name" value="AhpD-like"/>
</dbReference>
<dbReference type="Gene3D" id="3.40.190.10">
    <property type="entry name" value="Periplasmic binding protein-like II"/>
    <property type="match status" value="2"/>
</dbReference>
<feature type="transmembrane region" description="Helical" evidence="16">
    <location>
        <begin position="255"/>
        <end position="277"/>
    </location>
</feature>
<evidence type="ECO:0000256" key="5">
    <source>
        <dbReference type="ARBA" id="ARBA00022553"/>
    </source>
</evidence>
<dbReference type="InterPro" id="IPR000515">
    <property type="entry name" value="MetI-like"/>
</dbReference>
<dbReference type="PROSITE" id="PS00688">
    <property type="entry name" value="SIGMA54_INTERACT_3"/>
    <property type="match status" value="1"/>
</dbReference>
<dbReference type="PROSITE" id="PS50928">
    <property type="entry name" value="ABC_TM1"/>
    <property type="match status" value="1"/>
</dbReference>
<dbReference type="SUPFAM" id="SSF50331">
    <property type="entry name" value="MOP-like"/>
    <property type="match status" value="1"/>
</dbReference>
<dbReference type="InterPro" id="IPR003593">
    <property type="entry name" value="AAA+_ATPase"/>
</dbReference>
<dbReference type="InterPro" id="IPR005950">
    <property type="entry name" value="ModA"/>
</dbReference>
<evidence type="ECO:0000256" key="2">
    <source>
        <dbReference type="ARBA" id="ARBA00022448"/>
    </source>
</evidence>
<dbReference type="InterPro" id="IPR011006">
    <property type="entry name" value="CheY-like_superfamily"/>
</dbReference>
<dbReference type="InterPro" id="IPR032710">
    <property type="entry name" value="NTF2-like_dom_sf"/>
</dbReference>
<dbReference type="SUPFAM" id="SSF88659">
    <property type="entry name" value="Sigma3 and sigma4 domains of RNA polymerase sigma factors"/>
    <property type="match status" value="1"/>
</dbReference>
<evidence type="ECO:0000259" key="19">
    <source>
        <dbReference type="PROSITE" id="PS50110"/>
    </source>
</evidence>
<dbReference type="Pfam" id="PF02627">
    <property type="entry name" value="CMD"/>
    <property type="match status" value="1"/>
</dbReference>
<dbReference type="InterPro" id="IPR036890">
    <property type="entry name" value="HATPase_C_sf"/>
</dbReference>
<dbReference type="SMART" id="SM00448">
    <property type="entry name" value="REC"/>
    <property type="match status" value="1"/>
</dbReference>
<dbReference type="InterPro" id="IPR003439">
    <property type="entry name" value="ABC_transporter-like_ATP-bd"/>
</dbReference>
<dbReference type="Gene3D" id="3.40.50.2300">
    <property type="match status" value="1"/>
</dbReference>
<feature type="modified residue" description="4-aspartylphosphate" evidence="14">
    <location>
        <position position="1359"/>
    </location>
</feature>
<evidence type="ECO:0000256" key="11">
    <source>
        <dbReference type="ARBA" id="ARBA00023125"/>
    </source>
</evidence>
<feature type="transmembrane region" description="Helical" evidence="16">
    <location>
        <begin position="340"/>
        <end position="364"/>
    </location>
</feature>
<dbReference type="InterPro" id="IPR035906">
    <property type="entry name" value="MetI-like_sf"/>
</dbReference>
<feature type="domain" description="Sigma-54 factor interaction" evidence="17">
    <location>
        <begin position="1450"/>
        <end position="1679"/>
    </location>
</feature>
<keyword evidence="8" id="KW-0067">ATP-binding</keyword>
<feature type="transmembrane region" description="Helical" evidence="16">
    <location>
        <begin position="289"/>
        <end position="314"/>
    </location>
</feature>
<protein>
    <submittedName>
        <fullName evidence="23">C4-dicarboxylate transport transcriptional regulatory protein DctD</fullName>
    </submittedName>
</protein>
<dbReference type="Pfam" id="PF03459">
    <property type="entry name" value="TOBE"/>
    <property type="match status" value="1"/>
</dbReference>
<evidence type="ECO:0000256" key="15">
    <source>
        <dbReference type="SAM" id="Coils"/>
    </source>
</evidence>
<feature type="transmembrane region" description="Helical" evidence="16">
    <location>
        <begin position="1022"/>
        <end position="1043"/>
    </location>
</feature>
<evidence type="ECO:0000256" key="3">
    <source>
        <dbReference type="ARBA" id="ARBA00022505"/>
    </source>
</evidence>
<keyword evidence="13" id="KW-0804">Transcription</keyword>
<dbReference type="SUPFAM" id="SSF161098">
    <property type="entry name" value="MetI-like"/>
    <property type="match status" value="1"/>
</dbReference>
<dbReference type="PROSITE" id="PS50109">
    <property type="entry name" value="HIS_KIN"/>
    <property type="match status" value="1"/>
</dbReference>
<dbReference type="NCBIfam" id="TIGR01256">
    <property type="entry name" value="modA"/>
    <property type="match status" value="1"/>
</dbReference>
<dbReference type="SMART" id="SM00387">
    <property type="entry name" value="HATPase_c"/>
    <property type="match status" value="1"/>
</dbReference>
<proteinExistence type="predicted"/>
<dbReference type="InterPro" id="IPR004606">
    <property type="entry name" value="Mop_domain"/>
</dbReference>
<dbReference type="Gene3D" id="1.10.8.60">
    <property type="match status" value="1"/>
</dbReference>
<evidence type="ECO:0000256" key="1">
    <source>
        <dbReference type="ARBA" id="ARBA00004141"/>
    </source>
</evidence>
<keyword evidence="10" id="KW-0805">Transcription regulation</keyword>
<feature type="domain" description="Mop" evidence="22">
    <location>
        <begin position="675"/>
        <end position="741"/>
    </location>
</feature>
<dbReference type="NCBIfam" id="TIGR02141">
    <property type="entry name" value="modB_ABC"/>
    <property type="match status" value="1"/>
</dbReference>
<reference evidence="23 24" key="1">
    <citation type="submission" date="2024-02" db="EMBL/GenBank/DDBJ databases">
        <authorList>
            <person name="Chen Y."/>
            <person name="Shah S."/>
            <person name="Dougan E. K."/>
            <person name="Thang M."/>
            <person name="Chan C."/>
        </authorList>
    </citation>
    <scope>NUCLEOTIDE SEQUENCE [LARGE SCALE GENOMIC DNA]</scope>
</reference>
<comment type="subcellular location">
    <subcellularLocation>
        <location evidence="1">Membrane</location>
        <topology evidence="1">Multi-pass membrane protein</topology>
    </subcellularLocation>
</comment>
<evidence type="ECO:0000256" key="10">
    <source>
        <dbReference type="ARBA" id="ARBA00023015"/>
    </source>
</evidence>
<dbReference type="CDD" id="cd00082">
    <property type="entry name" value="HisKA"/>
    <property type="match status" value="1"/>
</dbReference>
<evidence type="ECO:0000313" key="23">
    <source>
        <dbReference type="EMBL" id="CAK8988960.1"/>
    </source>
</evidence>
<dbReference type="Gene3D" id="1.20.1290.10">
    <property type="entry name" value="AhpD-like"/>
    <property type="match status" value="1"/>
</dbReference>
<dbReference type="Gene3D" id="1.10.3720.10">
    <property type="entry name" value="MetI-like"/>
    <property type="match status" value="1"/>
</dbReference>
<organism evidence="23 24">
    <name type="scientific">Durusdinium trenchii</name>
    <dbReference type="NCBI Taxonomy" id="1381693"/>
    <lineage>
        <taxon>Eukaryota</taxon>
        <taxon>Sar</taxon>
        <taxon>Alveolata</taxon>
        <taxon>Dinophyceae</taxon>
        <taxon>Suessiales</taxon>
        <taxon>Symbiodiniaceae</taxon>
        <taxon>Durusdinium</taxon>
    </lineage>
</organism>
<dbReference type="SUPFAM" id="SSF46689">
    <property type="entry name" value="Homeodomain-like"/>
    <property type="match status" value="1"/>
</dbReference>